<dbReference type="InterPro" id="IPR010499">
    <property type="entry name" value="AraC_E-bd"/>
</dbReference>
<organism evidence="2 3">
    <name type="scientific">Devosia chinhatensis</name>
    <dbReference type="NCBI Taxonomy" id="429727"/>
    <lineage>
        <taxon>Bacteria</taxon>
        <taxon>Pseudomonadati</taxon>
        <taxon>Pseudomonadota</taxon>
        <taxon>Alphaproteobacteria</taxon>
        <taxon>Hyphomicrobiales</taxon>
        <taxon>Devosiaceae</taxon>
        <taxon>Devosia</taxon>
    </lineage>
</organism>
<dbReference type="SUPFAM" id="SSF55136">
    <property type="entry name" value="Probable bacterial effector-binding domain"/>
    <property type="match status" value="1"/>
</dbReference>
<name>A0A0F5FN84_9HYPH</name>
<dbReference type="AlphaFoldDB" id="A0A0F5FN84"/>
<dbReference type="EMBL" id="JZEY01000054">
    <property type="protein sequence ID" value="KKB09647.1"/>
    <property type="molecule type" value="Genomic_DNA"/>
</dbReference>
<dbReference type="Gene3D" id="3.20.80.10">
    <property type="entry name" value="Regulatory factor, effector binding domain"/>
    <property type="match status" value="1"/>
</dbReference>
<dbReference type="OrthoDB" id="64208at2"/>
<dbReference type="STRING" id="429727.VE26_07170"/>
<dbReference type="Proteomes" id="UP000033649">
    <property type="component" value="Unassembled WGS sequence"/>
</dbReference>
<proteinExistence type="predicted"/>
<feature type="domain" description="AraC effector-binding" evidence="1">
    <location>
        <begin position="3"/>
        <end position="164"/>
    </location>
</feature>
<sequence length="165" mass="18463">MMTLPEITNRAEQAYVYVAFTVTMQDMQRPAQEGFPQIFAYIARNGLVPVGAAFYNYRRINMSDTLDVEAGIAVEHAGAGDGAVRVGTLPGGRFLGVTWHGHPDALETVTGLLIGWSRLTQQPFDEHTEGDDDHFACRLEIYETDPDKEPDMNKWVTRLAFKLKD</sequence>
<dbReference type="InterPro" id="IPR011256">
    <property type="entry name" value="Reg_factor_effector_dom_sf"/>
</dbReference>
<keyword evidence="3" id="KW-1185">Reference proteome</keyword>
<dbReference type="RefSeq" id="WP_046104340.1">
    <property type="nucleotide sequence ID" value="NZ_JZEY01000054.1"/>
</dbReference>
<dbReference type="PATRIC" id="fig|429727.3.peg.1484"/>
<evidence type="ECO:0000313" key="3">
    <source>
        <dbReference type="Proteomes" id="UP000033649"/>
    </source>
</evidence>
<dbReference type="InterPro" id="IPR029442">
    <property type="entry name" value="GyrI-like"/>
</dbReference>
<dbReference type="SMART" id="SM00871">
    <property type="entry name" value="AraC_E_bind"/>
    <property type="match status" value="1"/>
</dbReference>
<gene>
    <name evidence="2" type="ORF">VE26_07170</name>
</gene>
<evidence type="ECO:0000313" key="2">
    <source>
        <dbReference type="EMBL" id="KKB09647.1"/>
    </source>
</evidence>
<comment type="caution">
    <text evidence="2">The sequence shown here is derived from an EMBL/GenBank/DDBJ whole genome shotgun (WGS) entry which is preliminary data.</text>
</comment>
<evidence type="ECO:0000259" key="1">
    <source>
        <dbReference type="SMART" id="SM00871"/>
    </source>
</evidence>
<dbReference type="Pfam" id="PF06445">
    <property type="entry name" value="GyrI-like"/>
    <property type="match status" value="1"/>
</dbReference>
<accession>A0A0F5FN84</accession>
<protein>
    <recommendedName>
        <fullName evidence="1">AraC effector-binding domain-containing protein</fullName>
    </recommendedName>
</protein>
<reference evidence="2 3" key="1">
    <citation type="submission" date="2015-03" db="EMBL/GenBank/DDBJ databases">
        <authorList>
            <person name="Hassan Y."/>
            <person name="Lepp D."/>
            <person name="Li X.-Z."/>
            <person name="Zhou T."/>
        </authorList>
    </citation>
    <scope>NUCLEOTIDE SEQUENCE [LARGE SCALE GENOMIC DNA]</scope>
    <source>
        <strain evidence="2 3">IPL18</strain>
    </source>
</reference>